<protein>
    <recommendedName>
        <fullName evidence="2">C2H2-type domain-containing protein</fullName>
    </recommendedName>
</protein>
<evidence type="ECO:0000313" key="4">
    <source>
        <dbReference type="Proteomes" id="UP000683360"/>
    </source>
</evidence>
<feature type="compositionally biased region" description="Polar residues" evidence="1">
    <location>
        <begin position="264"/>
        <end position="278"/>
    </location>
</feature>
<dbReference type="AlphaFoldDB" id="A0A8S3Q7T8"/>
<reference evidence="3" key="1">
    <citation type="submission" date="2021-03" db="EMBL/GenBank/DDBJ databases">
        <authorList>
            <person name="Bekaert M."/>
        </authorList>
    </citation>
    <scope>NUCLEOTIDE SEQUENCE</scope>
</reference>
<feature type="domain" description="C2H2-type" evidence="2">
    <location>
        <begin position="963"/>
        <end position="987"/>
    </location>
</feature>
<gene>
    <name evidence="3" type="ORF">MEDL_7799</name>
</gene>
<feature type="region of interest" description="Disordered" evidence="1">
    <location>
        <begin position="253"/>
        <end position="278"/>
    </location>
</feature>
<organism evidence="3 4">
    <name type="scientific">Mytilus edulis</name>
    <name type="common">Blue mussel</name>
    <dbReference type="NCBI Taxonomy" id="6550"/>
    <lineage>
        <taxon>Eukaryota</taxon>
        <taxon>Metazoa</taxon>
        <taxon>Spiralia</taxon>
        <taxon>Lophotrochozoa</taxon>
        <taxon>Mollusca</taxon>
        <taxon>Bivalvia</taxon>
        <taxon>Autobranchia</taxon>
        <taxon>Pteriomorphia</taxon>
        <taxon>Mytilida</taxon>
        <taxon>Mytiloidea</taxon>
        <taxon>Mytilidae</taxon>
        <taxon>Mytilinae</taxon>
        <taxon>Mytilus</taxon>
    </lineage>
</organism>
<evidence type="ECO:0000259" key="2">
    <source>
        <dbReference type="PROSITE" id="PS00028"/>
    </source>
</evidence>
<dbReference type="EMBL" id="CAJPWZ010000427">
    <property type="protein sequence ID" value="CAG2192647.1"/>
    <property type="molecule type" value="Genomic_DNA"/>
</dbReference>
<dbReference type="OrthoDB" id="5988132at2759"/>
<dbReference type="PANTHER" id="PTHR33845:SF1">
    <property type="entry name" value="C2H2-TYPE DOMAIN-CONTAINING PROTEIN"/>
    <property type="match status" value="1"/>
</dbReference>
<feature type="compositionally biased region" description="Basic and acidic residues" evidence="1">
    <location>
        <begin position="253"/>
        <end position="262"/>
    </location>
</feature>
<dbReference type="Proteomes" id="UP000683360">
    <property type="component" value="Unassembled WGS sequence"/>
</dbReference>
<dbReference type="InterPro" id="IPR013087">
    <property type="entry name" value="Znf_C2H2_type"/>
</dbReference>
<name>A0A8S3Q7T8_MYTED</name>
<keyword evidence="4" id="KW-1185">Reference proteome</keyword>
<dbReference type="PROSITE" id="PS00028">
    <property type="entry name" value="ZINC_FINGER_C2H2_1"/>
    <property type="match status" value="1"/>
</dbReference>
<proteinExistence type="predicted"/>
<comment type="caution">
    <text evidence="3">The sequence shown here is derived from an EMBL/GenBank/DDBJ whole genome shotgun (WGS) entry which is preliminary data.</text>
</comment>
<accession>A0A8S3Q7T8</accession>
<evidence type="ECO:0000313" key="3">
    <source>
        <dbReference type="EMBL" id="CAG2192647.1"/>
    </source>
</evidence>
<dbReference type="PANTHER" id="PTHR33845">
    <property type="entry name" value="C2H2-TYPE DOMAIN-CONTAINING PROTEIN"/>
    <property type="match status" value="1"/>
</dbReference>
<evidence type="ECO:0000256" key="1">
    <source>
        <dbReference type="SAM" id="MobiDB-lite"/>
    </source>
</evidence>
<sequence length="1152" mass="130748">MTLRMLWETDTVVGTAEVIMDTETMPEGYVPLSEGHPIYVPVRRLTASQGTFKVKPKSCCFKLMVNGFFQPHEVVGMTGGQLSETPLGQALKENVYQCTKDTTTHFQSLHCTDASLTLSNSQFQEGLLILYRSGIFSIDRASLNLSICPWHRDFFGIYWRDNSAKCKFKEHPAGSKAKAVRGTTPTQSKEYWLLKRELIPIGSGLCKQCFTKIRQTVDDGGIKVDSKEDVDLYQSVQIKMACDINVDAEKVRVENESDRDESQTLDADSQTSMFTTSTHFSQSSASDWEADNMSDREKLNRALHILSNGKHPPFKNQLNLAWDEASKSTKAFYTKLSSEIINLVLSYIVPGQVDKVFASVVEKKRKTDETQSILQLDVMTEALIKAYLDQNSHHTQLQILSLFAHKFTKQKLLTLIPGVTMSKIDAARKHANLEKPGQMLNTPRIYRMRLSQPQLMHFVEFISSPMYHQAVGYGSKTLQLSSGLEMTIPKVVRNIITSRLITCYTAYCKDQGYETFSRSTLYNILNCCVASLKKNLHGLDNITADGMKAVENITDVISRLQTFGLEEEKADKLRQMIYIHSLSDASSVNFRANCNHEHTDGCNNCCLVNNFFHQIETTFKSLVSLPTDVIDEFDHDINRAKDQILSWKAHCYRTVHQDRAKTEVLRNLQDNQALVVMDWAMKLLPIKHREAQSDFFGKKGISWHISSLIMSGDSSDLNVYTFFHVLELGNQGWFSVAHIISDLLLQISIIHPNISELILKSDNAGCYHCIPLISYIHNLNLHGNMDIKISQYNFSEAQSGKDICDAKTAHCKMHILRYTGEGHDVLTPEDMITALNSNGGVKGVFASVIAVDQKYEIKTKAKIPNISSMNNFEFQAYGVVVRRAYQIGKGQCYQLDKTIPVPLKGFKMVVPFPEFVEEHHGKVAALKESVDMNENNNQNSNVTENMLEIDELENENCDGLFACPEQSCVKEYTHPRFLESHICRGNHVYSKNENSYDKGQKIWSEKCIAVDRQYKVLVKSVSSEVSETKEGWALKTSRPCKRFTKKVKDYLYNIYLNCGTTGKRPNFDRLSIELKMQRIENGTKMFSREEWLSPSQIRSLFANYVKLGSPVLIKPEIIEDDEEIYNVLQEIETLEYHNGISELVTTIGSQFE</sequence>